<feature type="domain" description="ABC transmembrane type-1" evidence="12">
    <location>
        <begin position="67"/>
        <end position="263"/>
    </location>
</feature>
<evidence type="ECO:0000313" key="13">
    <source>
        <dbReference type="EMBL" id="MCE7030548.1"/>
    </source>
</evidence>
<dbReference type="CDD" id="cd06261">
    <property type="entry name" value="TM_PBP2"/>
    <property type="match status" value="1"/>
</dbReference>
<protein>
    <recommendedName>
        <fullName evidence="10">Maltose/maltodextrin transport system permease protein MalG</fullName>
    </recommendedName>
</protein>
<dbReference type="Proteomes" id="UP001139035">
    <property type="component" value="Unassembled WGS sequence"/>
</dbReference>
<keyword evidence="14" id="KW-1185">Reference proteome</keyword>
<name>A0A9X1P4X3_9HYPH</name>
<keyword evidence="7 11" id="KW-0812">Transmembrane</keyword>
<keyword evidence="9 11" id="KW-0472">Membrane</keyword>
<evidence type="ECO:0000259" key="12">
    <source>
        <dbReference type="PROSITE" id="PS50928"/>
    </source>
</evidence>
<evidence type="ECO:0000256" key="8">
    <source>
        <dbReference type="ARBA" id="ARBA00022989"/>
    </source>
</evidence>
<dbReference type="SUPFAM" id="SSF161098">
    <property type="entry name" value="MetI-like"/>
    <property type="match status" value="1"/>
</dbReference>
<dbReference type="PANTHER" id="PTHR32243">
    <property type="entry name" value="MALTOSE TRANSPORT SYSTEM PERMEASE-RELATED"/>
    <property type="match status" value="1"/>
</dbReference>
<dbReference type="AlphaFoldDB" id="A0A9X1P4X3"/>
<dbReference type="Gene3D" id="1.10.3720.10">
    <property type="entry name" value="MetI-like"/>
    <property type="match status" value="1"/>
</dbReference>
<feature type="transmembrane region" description="Helical" evidence="11">
    <location>
        <begin position="198"/>
        <end position="222"/>
    </location>
</feature>
<dbReference type="EMBL" id="JAJUWU010000025">
    <property type="protein sequence ID" value="MCE7030548.1"/>
    <property type="molecule type" value="Genomic_DNA"/>
</dbReference>
<sequence length="278" mass="31176">MKRQRTWLYLLFWVVVSFLTLFPIYWLFVISVKPAVELFSTPEVILSSVYWKNYVDVINDETLRGYMMNSLVISTGNAVLVTVLGFLACYALSRFDLGGKESIFFWTITNRMAPPAVFLLPLFLLLTQVYKFGDFTLLDTKIGMILVYCTFNLPFAIWTLRPTIDGIPKELDEAAFVDGASAWTVITEIVLPLARPGLAVTLILTWVFAWNEYLLAATLTNFNARTLTTGLSEYVTTTGTEWGVMAAISMFTLVPALIVFSLVQRHIVAGLTFGAVKG</sequence>
<reference evidence="13" key="1">
    <citation type="submission" date="2022-01" db="EMBL/GenBank/DDBJ databases">
        <title>Jiella avicenniae sp. nov., a novel endophytic bacterium isolated from bark of Avicennia marina.</title>
        <authorList>
            <person name="Tuo L."/>
        </authorList>
    </citation>
    <scope>NUCLEOTIDE SEQUENCE</scope>
    <source>
        <strain evidence="13">CBK1P-4</strain>
    </source>
</reference>
<evidence type="ECO:0000256" key="1">
    <source>
        <dbReference type="ARBA" id="ARBA00002264"/>
    </source>
</evidence>
<dbReference type="InterPro" id="IPR050901">
    <property type="entry name" value="BP-dep_ABC_trans_perm"/>
</dbReference>
<feature type="transmembrane region" description="Helical" evidence="11">
    <location>
        <begin position="7"/>
        <end position="28"/>
    </location>
</feature>
<proteinExistence type="inferred from homology"/>
<comment type="caution">
    <text evidence="13">The sequence shown here is derived from an EMBL/GenBank/DDBJ whole genome shotgun (WGS) entry which is preliminary data.</text>
</comment>
<comment type="subcellular location">
    <subcellularLocation>
        <location evidence="2 11">Cell membrane</location>
        <topology evidence="2 11">Multi-pass membrane protein</topology>
    </subcellularLocation>
</comment>
<evidence type="ECO:0000256" key="2">
    <source>
        <dbReference type="ARBA" id="ARBA00004651"/>
    </source>
</evidence>
<gene>
    <name evidence="13" type="ORF">LZD57_21385</name>
</gene>
<dbReference type="PANTHER" id="PTHR32243:SF50">
    <property type="entry name" value="MALTOSE_MALTODEXTRIN TRANSPORT SYSTEM PERMEASE PROTEIN MALG"/>
    <property type="match status" value="1"/>
</dbReference>
<evidence type="ECO:0000256" key="4">
    <source>
        <dbReference type="ARBA" id="ARBA00022448"/>
    </source>
</evidence>
<feature type="transmembrane region" description="Helical" evidence="11">
    <location>
        <begin position="142"/>
        <end position="160"/>
    </location>
</feature>
<evidence type="ECO:0000256" key="3">
    <source>
        <dbReference type="ARBA" id="ARBA00009047"/>
    </source>
</evidence>
<dbReference type="RefSeq" id="WP_233721615.1">
    <property type="nucleotide sequence ID" value="NZ_JAJUWU010000025.1"/>
</dbReference>
<keyword evidence="6" id="KW-0762">Sugar transport</keyword>
<keyword evidence="8 11" id="KW-1133">Transmembrane helix</keyword>
<comment type="function">
    <text evidence="1">Part of the ABC transporter complex MalEFGK involved in maltose/maltodextrin import. Probably responsible for the translocation of the substrate across the membrane.</text>
</comment>
<evidence type="ECO:0000256" key="9">
    <source>
        <dbReference type="ARBA" id="ARBA00023136"/>
    </source>
</evidence>
<dbReference type="InterPro" id="IPR035906">
    <property type="entry name" value="MetI-like_sf"/>
</dbReference>
<evidence type="ECO:0000256" key="10">
    <source>
        <dbReference type="ARBA" id="ARBA00041109"/>
    </source>
</evidence>
<feature type="transmembrane region" description="Helical" evidence="11">
    <location>
        <begin position="112"/>
        <end position="130"/>
    </location>
</feature>
<evidence type="ECO:0000256" key="11">
    <source>
        <dbReference type="RuleBase" id="RU363032"/>
    </source>
</evidence>
<dbReference type="InterPro" id="IPR000515">
    <property type="entry name" value="MetI-like"/>
</dbReference>
<keyword evidence="5" id="KW-1003">Cell membrane</keyword>
<feature type="transmembrane region" description="Helical" evidence="11">
    <location>
        <begin position="71"/>
        <end position="92"/>
    </location>
</feature>
<dbReference type="PROSITE" id="PS50928">
    <property type="entry name" value="ABC_TM1"/>
    <property type="match status" value="1"/>
</dbReference>
<dbReference type="Pfam" id="PF00528">
    <property type="entry name" value="BPD_transp_1"/>
    <property type="match status" value="1"/>
</dbReference>
<evidence type="ECO:0000256" key="5">
    <source>
        <dbReference type="ARBA" id="ARBA00022475"/>
    </source>
</evidence>
<evidence type="ECO:0000256" key="7">
    <source>
        <dbReference type="ARBA" id="ARBA00022692"/>
    </source>
</evidence>
<feature type="transmembrane region" description="Helical" evidence="11">
    <location>
        <begin position="242"/>
        <end position="263"/>
    </location>
</feature>
<dbReference type="GO" id="GO:0055085">
    <property type="term" value="P:transmembrane transport"/>
    <property type="evidence" value="ECO:0007669"/>
    <property type="project" value="InterPro"/>
</dbReference>
<keyword evidence="4 11" id="KW-0813">Transport</keyword>
<organism evidence="13 14">
    <name type="scientific">Jiella avicenniae</name>
    <dbReference type="NCBI Taxonomy" id="2907202"/>
    <lineage>
        <taxon>Bacteria</taxon>
        <taxon>Pseudomonadati</taxon>
        <taxon>Pseudomonadota</taxon>
        <taxon>Alphaproteobacteria</taxon>
        <taxon>Hyphomicrobiales</taxon>
        <taxon>Aurantimonadaceae</taxon>
        <taxon>Jiella</taxon>
    </lineage>
</organism>
<comment type="similarity">
    <text evidence="3">Belongs to the binding-protein-dependent transport system permease family. MalFG subfamily.</text>
</comment>
<evidence type="ECO:0000256" key="6">
    <source>
        <dbReference type="ARBA" id="ARBA00022597"/>
    </source>
</evidence>
<evidence type="ECO:0000313" key="14">
    <source>
        <dbReference type="Proteomes" id="UP001139035"/>
    </source>
</evidence>
<dbReference type="GO" id="GO:0005886">
    <property type="term" value="C:plasma membrane"/>
    <property type="evidence" value="ECO:0007669"/>
    <property type="project" value="UniProtKB-SubCell"/>
</dbReference>
<accession>A0A9X1P4X3</accession>